<dbReference type="Proteomes" id="UP001219518">
    <property type="component" value="Unassembled WGS sequence"/>
</dbReference>
<reference evidence="8" key="1">
    <citation type="submission" date="2021-07" db="EMBL/GenBank/DDBJ databases">
        <authorList>
            <person name="Catto M.A."/>
            <person name="Jacobson A."/>
            <person name="Kennedy G."/>
            <person name="Labadie P."/>
            <person name="Hunt B.G."/>
            <person name="Srinivasan R."/>
        </authorList>
    </citation>
    <scope>NUCLEOTIDE SEQUENCE</scope>
    <source>
        <strain evidence="8">PL_HMW_Pooled</strain>
        <tissue evidence="8">Head</tissue>
    </source>
</reference>
<comment type="cofactor">
    <cofactor evidence="1">
        <name>Mg(2+)</name>
        <dbReference type="ChEBI" id="CHEBI:18420"/>
    </cofactor>
</comment>
<comment type="caution">
    <text evidence="8">The sequence shown here is derived from an EMBL/GenBank/DDBJ whole genome shotgun (WGS) entry which is preliminary data.</text>
</comment>
<evidence type="ECO:0000256" key="3">
    <source>
        <dbReference type="ARBA" id="ARBA00022723"/>
    </source>
</evidence>
<evidence type="ECO:0000256" key="6">
    <source>
        <dbReference type="ARBA" id="ARBA00034546"/>
    </source>
</evidence>
<dbReference type="PANTHER" id="PTHR11525:SF0">
    <property type="entry name" value="FARNESYL PYROPHOSPHATE SYNTHASE"/>
    <property type="match status" value="1"/>
</dbReference>
<comment type="pathway">
    <text evidence="5">Pheromone biosynthesis.</text>
</comment>
<dbReference type="PANTHER" id="PTHR11525">
    <property type="entry name" value="FARNESYL-PYROPHOSPHATE SYNTHETASE"/>
    <property type="match status" value="1"/>
</dbReference>
<evidence type="ECO:0000256" key="2">
    <source>
        <dbReference type="ARBA" id="ARBA00022679"/>
    </source>
</evidence>
<dbReference type="GO" id="GO:0045337">
    <property type="term" value="P:farnesyl diphosphate biosynthetic process"/>
    <property type="evidence" value="ECO:0007669"/>
    <property type="project" value="TreeGrafter"/>
</dbReference>
<evidence type="ECO:0000313" key="9">
    <source>
        <dbReference type="Proteomes" id="UP001219518"/>
    </source>
</evidence>
<evidence type="ECO:0000256" key="4">
    <source>
        <dbReference type="ARBA" id="ARBA00022842"/>
    </source>
</evidence>
<dbReference type="Gene3D" id="1.10.600.10">
    <property type="entry name" value="Farnesyl Diphosphate Synthase"/>
    <property type="match status" value="1"/>
</dbReference>
<dbReference type="EMBL" id="JAHWGI010001434">
    <property type="protein sequence ID" value="KAK3932208.1"/>
    <property type="molecule type" value="Genomic_DNA"/>
</dbReference>
<dbReference type="InterPro" id="IPR008949">
    <property type="entry name" value="Isoprenoid_synthase_dom_sf"/>
</dbReference>
<gene>
    <name evidence="8" type="ORF">KUF71_011536</name>
</gene>
<keyword evidence="4" id="KW-0460">Magnesium</keyword>
<dbReference type="GO" id="GO:0046872">
    <property type="term" value="F:metal ion binding"/>
    <property type="evidence" value="ECO:0007669"/>
    <property type="project" value="UniProtKB-KW"/>
</dbReference>
<protein>
    <recommendedName>
        <fullName evidence="6">Farnesyl pyrophosphate synthase</fullName>
    </recommendedName>
</protein>
<dbReference type="InterPro" id="IPR000092">
    <property type="entry name" value="Polyprenyl_synt"/>
</dbReference>
<dbReference type="GO" id="GO:0004161">
    <property type="term" value="F:dimethylallyltranstransferase activity"/>
    <property type="evidence" value="ECO:0007669"/>
    <property type="project" value="TreeGrafter"/>
</dbReference>
<dbReference type="PROSITE" id="PS00723">
    <property type="entry name" value="POLYPRENYL_SYNTHASE_1"/>
    <property type="match status" value="1"/>
</dbReference>
<organism evidence="8 9">
    <name type="scientific">Frankliniella fusca</name>
    <dbReference type="NCBI Taxonomy" id="407009"/>
    <lineage>
        <taxon>Eukaryota</taxon>
        <taxon>Metazoa</taxon>
        <taxon>Ecdysozoa</taxon>
        <taxon>Arthropoda</taxon>
        <taxon>Hexapoda</taxon>
        <taxon>Insecta</taxon>
        <taxon>Pterygota</taxon>
        <taxon>Neoptera</taxon>
        <taxon>Paraneoptera</taxon>
        <taxon>Thysanoptera</taxon>
        <taxon>Terebrantia</taxon>
        <taxon>Thripoidea</taxon>
        <taxon>Thripidae</taxon>
        <taxon>Frankliniella</taxon>
    </lineage>
</organism>
<proteinExistence type="inferred from homology"/>
<sequence>MTMRPLCSRVAALGRACARTRSPQVTAVATVHAAAHGETTQAAAEKQLAADRRALLTFFPTLAKGLQDDTLVVGIPAETEFIGKLLHYVVPKGRLFRGCSTLNACRELLPPDRAELGKPLGLAFEMTQGYVIIVDDLLDEADLRRGLPCWHTLPGVGMNAINDAFFLHLSVNKVLQRYFRGEPSYPYLFELINENYELRNGGTPGSGTARFDDFDHAVHSAQASYKLSYYSFYGPLAGALHLAGASDQQRHDALWRITKDIGLLFTVQDDYSDCYESEAVSGKTQSDIRNGKCTWLVAEAKRRANESQRALLKANYGYDDAEKVGAVMDLYAQLGVREAAEEYIHNGYARIAKDIDRQGDLPPGMLHYVLDSMRCPLPDS</sequence>
<evidence type="ECO:0000256" key="5">
    <source>
        <dbReference type="ARBA" id="ARBA00033740"/>
    </source>
</evidence>
<dbReference type="AlphaFoldDB" id="A0AAE1LU55"/>
<dbReference type="GO" id="GO:0004337">
    <property type="term" value="F:(2E,6E)-farnesyl diphosphate synthase activity"/>
    <property type="evidence" value="ECO:0007669"/>
    <property type="project" value="TreeGrafter"/>
</dbReference>
<keyword evidence="3" id="KW-0479">Metal-binding</keyword>
<keyword evidence="2 7" id="KW-0808">Transferase</keyword>
<evidence type="ECO:0000313" key="8">
    <source>
        <dbReference type="EMBL" id="KAK3932208.1"/>
    </source>
</evidence>
<dbReference type="GO" id="GO:0005737">
    <property type="term" value="C:cytoplasm"/>
    <property type="evidence" value="ECO:0007669"/>
    <property type="project" value="TreeGrafter"/>
</dbReference>
<evidence type="ECO:0000256" key="7">
    <source>
        <dbReference type="RuleBase" id="RU004466"/>
    </source>
</evidence>
<dbReference type="Pfam" id="PF00348">
    <property type="entry name" value="polyprenyl_synt"/>
    <property type="match status" value="1"/>
</dbReference>
<accession>A0AAE1LU55</accession>
<keyword evidence="9" id="KW-1185">Reference proteome</keyword>
<evidence type="ECO:0000256" key="1">
    <source>
        <dbReference type="ARBA" id="ARBA00001946"/>
    </source>
</evidence>
<dbReference type="SUPFAM" id="SSF48576">
    <property type="entry name" value="Terpenoid synthases"/>
    <property type="match status" value="1"/>
</dbReference>
<dbReference type="InterPro" id="IPR033749">
    <property type="entry name" value="Polyprenyl_synt_CS"/>
</dbReference>
<reference evidence="8" key="2">
    <citation type="journal article" date="2023" name="BMC Genomics">
        <title>Pest status, molecular evolution, and epigenetic factors derived from the genome assembly of Frankliniella fusca, a thysanopteran phytovirus vector.</title>
        <authorList>
            <person name="Catto M.A."/>
            <person name="Labadie P.E."/>
            <person name="Jacobson A.L."/>
            <person name="Kennedy G.G."/>
            <person name="Srinivasan R."/>
            <person name="Hunt B.G."/>
        </authorList>
    </citation>
    <scope>NUCLEOTIDE SEQUENCE</scope>
    <source>
        <strain evidence="8">PL_HMW_Pooled</strain>
    </source>
</reference>
<name>A0AAE1LU55_9NEOP</name>
<dbReference type="GO" id="GO:0042811">
    <property type="term" value="P:pheromone biosynthetic process"/>
    <property type="evidence" value="ECO:0007669"/>
    <property type="project" value="UniProtKB-ARBA"/>
</dbReference>
<comment type="similarity">
    <text evidence="7">Belongs to the FPP/GGPP synthase family.</text>
</comment>
<dbReference type="InterPro" id="IPR039702">
    <property type="entry name" value="FPS1-like"/>
</dbReference>